<feature type="transmembrane region" description="Helical" evidence="15">
    <location>
        <begin position="250"/>
        <end position="270"/>
    </location>
</feature>
<dbReference type="AlphaFoldDB" id="A0A8X7T8W7"/>
<dbReference type="CDD" id="cd23286">
    <property type="entry name" value="beta-trefoil_MIR_PMT7-like"/>
    <property type="match status" value="1"/>
</dbReference>
<keyword evidence="5 15" id="KW-0328">Glycosyltransferase</keyword>
<evidence type="ECO:0000256" key="5">
    <source>
        <dbReference type="ARBA" id="ARBA00022676"/>
    </source>
</evidence>
<feature type="domain" description="MIR" evidence="16">
    <location>
        <begin position="302"/>
        <end position="355"/>
    </location>
</feature>
<keyword evidence="6 15" id="KW-0808">Transferase</keyword>
<feature type="transmembrane region" description="Helical" evidence="15">
    <location>
        <begin position="641"/>
        <end position="658"/>
    </location>
</feature>
<dbReference type="Proteomes" id="UP000590412">
    <property type="component" value="Unassembled WGS sequence"/>
</dbReference>
<evidence type="ECO:0000256" key="12">
    <source>
        <dbReference type="ARBA" id="ARBA00023180"/>
    </source>
</evidence>
<evidence type="ECO:0000256" key="7">
    <source>
        <dbReference type="ARBA" id="ARBA00022692"/>
    </source>
</evidence>
<dbReference type="InterPro" id="IPR003342">
    <property type="entry name" value="ArnT-like_N"/>
</dbReference>
<dbReference type="PANTHER" id="PTHR10050:SF50">
    <property type="entry name" value="DOLICHYL-PHOSPHATE-MANNOSE--PROTEIN MANNOSYLTRANSFERASE 1-RELATED"/>
    <property type="match status" value="1"/>
</dbReference>
<dbReference type="GO" id="GO:0004169">
    <property type="term" value="F:dolichyl-phosphate-mannose-protein mannosyltransferase activity"/>
    <property type="evidence" value="ECO:0007669"/>
    <property type="project" value="UniProtKB-UniRule"/>
</dbReference>
<dbReference type="SMART" id="SM00472">
    <property type="entry name" value="MIR"/>
    <property type="match status" value="3"/>
</dbReference>
<dbReference type="SUPFAM" id="SSF82109">
    <property type="entry name" value="MIR domain"/>
    <property type="match status" value="1"/>
</dbReference>
<dbReference type="Gene3D" id="2.80.10.50">
    <property type="match status" value="1"/>
</dbReference>
<evidence type="ECO:0000256" key="15">
    <source>
        <dbReference type="RuleBase" id="RU367007"/>
    </source>
</evidence>
<comment type="caution">
    <text evidence="17">The sequence shown here is derived from an EMBL/GenBank/DDBJ whole genome shotgun (WGS) entry which is preliminary data.</text>
</comment>
<gene>
    <name evidence="17" type="ORF">FOB60_005786</name>
</gene>
<comment type="pathway">
    <text evidence="2 15">Protein modification; protein glycosylation.</text>
</comment>
<comment type="catalytic activity">
    <reaction evidence="14 15">
        <text>a di-trans,poly-cis-dolichyl beta-D-mannosyl phosphate + L-seryl-[protein] = 3-O-(alpha-D-mannosyl)-L-seryl-[protein] + a di-trans,poly-cis-dolichyl phosphate + H(+)</text>
        <dbReference type="Rhea" id="RHEA:17377"/>
        <dbReference type="Rhea" id="RHEA-COMP:9863"/>
        <dbReference type="Rhea" id="RHEA-COMP:13546"/>
        <dbReference type="Rhea" id="RHEA-COMP:19498"/>
        <dbReference type="Rhea" id="RHEA-COMP:19501"/>
        <dbReference type="ChEBI" id="CHEBI:15378"/>
        <dbReference type="ChEBI" id="CHEBI:29999"/>
        <dbReference type="ChEBI" id="CHEBI:57683"/>
        <dbReference type="ChEBI" id="CHEBI:58211"/>
        <dbReference type="ChEBI" id="CHEBI:137321"/>
        <dbReference type="EC" id="2.4.1.109"/>
    </reaction>
</comment>
<evidence type="ECO:0000256" key="4">
    <source>
        <dbReference type="ARBA" id="ARBA00012839"/>
    </source>
</evidence>
<evidence type="ECO:0000256" key="8">
    <source>
        <dbReference type="ARBA" id="ARBA00022737"/>
    </source>
</evidence>
<evidence type="ECO:0000256" key="14">
    <source>
        <dbReference type="ARBA" id="ARBA00045102"/>
    </source>
</evidence>
<dbReference type="Pfam" id="PF02366">
    <property type="entry name" value="PMT"/>
    <property type="match status" value="1"/>
</dbReference>
<evidence type="ECO:0000256" key="10">
    <source>
        <dbReference type="ARBA" id="ARBA00022989"/>
    </source>
</evidence>
<evidence type="ECO:0000259" key="16">
    <source>
        <dbReference type="PROSITE" id="PS50919"/>
    </source>
</evidence>
<keyword evidence="10 15" id="KW-1133">Transmembrane helix</keyword>
<comment type="catalytic activity">
    <reaction evidence="13 15">
        <text>a di-trans,poly-cis-dolichyl beta-D-mannosyl phosphate + L-threonyl-[protein] = 3-O-(alpha-D-mannosyl)-L-threonyl-[protein] + a di-trans,poly-cis-dolichyl phosphate + H(+)</text>
        <dbReference type="Rhea" id="RHEA:53396"/>
        <dbReference type="Rhea" id="RHEA-COMP:11060"/>
        <dbReference type="Rhea" id="RHEA-COMP:13547"/>
        <dbReference type="Rhea" id="RHEA-COMP:19498"/>
        <dbReference type="Rhea" id="RHEA-COMP:19501"/>
        <dbReference type="ChEBI" id="CHEBI:15378"/>
        <dbReference type="ChEBI" id="CHEBI:30013"/>
        <dbReference type="ChEBI" id="CHEBI:57683"/>
        <dbReference type="ChEBI" id="CHEBI:58211"/>
        <dbReference type="ChEBI" id="CHEBI:137323"/>
        <dbReference type="EC" id="2.4.1.109"/>
    </reaction>
</comment>
<dbReference type="GO" id="GO:0005789">
    <property type="term" value="C:endoplasmic reticulum membrane"/>
    <property type="evidence" value="ECO:0007669"/>
    <property type="project" value="UniProtKB-SubCell"/>
</dbReference>
<feature type="transmembrane region" description="Helical" evidence="15">
    <location>
        <begin position="117"/>
        <end position="137"/>
    </location>
</feature>
<dbReference type="Pfam" id="PF02815">
    <property type="entry name" value="MIR"/>
    <property type="match status" value="1"/>
</dbReference>
<feature type="transmembrane region" description="Helical" evidence="15">
    <location>
        <begin position="670"/>
        <end position="692"/>
    </location>
</feature>
<keyword evidence="8" id="KW-0677">Repeat</keyword>
<evidence type="ECO:0000256" key="11">
    <source>
        <dbReference type="ARBA" id="ARBA00023136"/>
    </source>
</evidence>
<feature type="transmembrane region" description="Helical" evidence="15">
    <location>
        <begin position="570"/>
        <end position="595"/>
    </location>
</feature>
<dbReference type="InterPro" id="IPR032421">
    <property type="entry name" value="PMT_4TMC"/>
</dbReference>
<proteinExistence type="inferred from homology"/>
<keyword evidence="9 15" id="KW-0256">Endoplasmic reticulum</keyword>
<dbReference type="PROSITE" id="PS50919">
    <property type="entry name" value="MIR"/>
    <property type="match status" value="2"/>
</dbReference>
<dbReference type="EMBL" id="JABWAB010000014">
    <property type="protein sequence ID" value="KAF6042587.1"/>
    <property type="molecule type" value="Genomic_DNA"/>
</dbReference>
<dbReference type="EC" id="2.4.1.109" evidence="4 15"/>
<comment type="subcellular location">
    <subcellularLocation>
        <location evidence="1 15">Endoplasmic reticulum membrane</location>
        <topology evidence="1 15">Multi-pass membrane protein</topology>
    </subcellularLocation>
</comment>
<dbReference type="InterPro" id="IPR027005">
    <property type="entry name" value="PMT-like"/>
</dbReference>
<evidence type="ECO:0000256" key="13">
    <source>
        <dbReference type="ARBA" id="ARBA00045085"/>
    </source>
</evidence>
<keyword evidence="7 15" id="KW-0812">Transmembrane</keyword>
<dbReference type="InterPro" id="IPR036300">
    <property type="entry name" value="MIR_dom_sf"/>
</dbReference>
<protein>
    <recommendedName>
        <fullName evidence="4 15">Dolichyl-phosphate-mannose--protein mannosyltransferase</fullName>
        <ecNumber evidence="4 15">2.4.1.109</ecNumber>
    </recommendedName>
</protein>
<evidence type="ECO:0000313" key="17">
    <source>
        <dbReference type="EMBL" id="KAF6042587.1"/>
    </source>
</evidence>
<evidence type="ECO:0000256" key="9">
    <source>
        <dbReference type="ARBA" id="ARBA00022824"/>
    </source>
</evidence>
<sequence length="719" mass="84333">MSSKKEEVYRTGPYRSYIVESQRRKTNTLTKKDVAIILLITSVSFLRIYKIYQPANIVFDEIHILRYVQHYFKGTFFVDVHPPLGRLIYFLLAKLTYFDPEIDFEVIGQPYHGVPYAIMRLFSGICGILSVNVAYLTMRLDSDYWVSLFTAVIVLFENSLVTQSRFILLDSPLILGQALTIYYFKLSCKTEPERRLWWRYLFATGLSLAWTISMKLTGFYTLLWVGIFSMFDSYQLLGDLTISTCRWFRIAFYKLLVLLVLPLTIYLSLWKVHFDLLPFEGPNSGLISPRLRSTFKDYTTSPVEVLYGSTVTIKHNNLEKYLHSHDQTYPRGTQLQQVTLYGHEDPNNEWIVELPRKFYEHKHFNQSRQVKDGEFIRLYHKATGRYLHVSDVRPPISEHDYSKEVNCNATRGLMGNTEYEFRLRILNKKPHATNNLPMIKLRATETVFMLVSRDHRCNLISHHDKLPSWGNYQNEVLCVSESTIPNSLWYIETNSHPLLNEFTSHVNFGQVSFLTKVWDLHQAMFRVNADFTTPHKYSSRPEAWSFVLKGIAYFQSLPQYTSLTEHTSQIYFLGNVTTYILSFIVVVVSLIKLVFHGLRNLNPYVTYLDPDTKRRFYTNALQYVAGFVLHYWPYFFIRRNLYAHHYLPALYFAILNLGEYLNYQMKYIRVPLMIAILSSAIHCFIEFIPLIYGTEWTVASCVAHKWFSGWNMDCMTYGG</sequence>
<name>A0A8X7T8W7_CANPA</name>
<dbReference type="InterPro" id="IPR016093">
    <property type="entry name" value="MIR_motif"/>
</dbReference>
<feature type="transmembrane region" description="Helical" evidence="15">
    <location>
        <begin position="616"/>
        <end position="635"/>
    </location>
</feature>
<feature type="transmembrane region" description="Helical" evidence="15">
    <location>
        <begin position="34"/>
        <end position="52"/>
    </location>
</feature>
<accession>A0A8X7T8W7</accession>
<reference evidence="17" key="1">
    <citation type="submission" date="2020-03" db="EMBL/GenBank/DDBJ databases">
        <title>FDA dAtabase for Regulatory Grade micrObial Sequences (FDA-ARGOS): Supporting development and validation of Infectious Disease Dx tests.</title>
        <authorList>
            <person name="Campos J."/>
            <person name="Goldberg B."/>
            <person name="Tallon L."/>
            <person name="Sadzewicz L."/>
            <person name="Vavikolanu K."/>
            <person name="Mehta A."/>
            <person name="Aluvathingal J."/>
            <person name="Nadendla S."/>
            <person name="Nandy P."/>
            <person name="Geyer C."/>
            <person name="Yan Y."/>
            <person name="Sichtig H."/>
        </authorList>
    </citation>
    <scope>NUCLEOTIDE SEQUENCE [LARGE SCALE GENOMIC DNA]</scope>
    <source>
        <strain evidence="17">FDAARGOS_652</strain>
    </source>
</reference>
<evidence type="ECO:0000256" key="3">
    <source>
        <dbReference type="ARBA" id="ARBA00007222"/>
    </source>
</evidence>
<keyword evidence="11 15" id="KW-0472">Membrane</keyword>
<organism evidence="17 18">
    <name type="scientific">Candida parapsilosis</name>
    <name type="common">Yeast</name>
    <dbReference type="NCBI Taxonomy" id="5480"/>
    <lineage>
        <taxon>Eukaryota</taxon>
        <taxon>Fungi</taxon>
        <taxon>Dikarya</taxon>
        <taxon>Ascomycota</taxon>
        <taxon>Saccharomycotina</taxon>
        <taxon>Pichiomycetes</taxon>
        <taxon>Debaryomycetaceae</taxon>
        <taxon>Candida/Lodderomyces clade</taxon>
        <taxon>Candida</taxon>
    </lineage>
</organism>
<evidence type="ECO:0000256" key="6">
    <source>
        <dbReference type="ARBA" id="ARBA00022679"/>
    </source>
</evidence>
<comment type="similarity">
    <text evidence="3 15">Belongs to the glycosyltransferase 39 family.</text>
</comment>
<keyword evidence="12" id="KW-0325">Glycoprotein</keyword>
<dbReference type="Pfam" id="PF16192">
    <property type="entry name" value="PMT_4TMC"/>
    <property type="match status" value="1"/>
</dbReference>
<feature type="transmembrane region" description="Helical" evidence="15">
    <location>
        <begin position="144"/>
        <end position="161"/>
    </location>
</feature>
<evidence type="ECO:0000313" key="18">
    <source>
        <dbReference type="Proteomes" id="UP000590412"/>
    </source>
</evidence>
<feature type="domain" description="MIR" evidence="16">
    <location>
        <begin position="367"/>
        <end position="426"/>
    </location>
</feature>
<evidence type="ECO:0000256" key="1">
    <source>
        <dbReference type="ARBA" id="ARBA00004477"/>
    </source>
</evidence>
<comment type="function">
    <text evidence="15">Transfers mannose from Dol-P-mannose to Ser or Thr residues on proteins.</text>
</comment>
<evidence type="ECO:0000256" key="2">
    <source>
        <dbReference type="ARBA" id="ARBA00004922"/>
    </source>
</evidence>
<dbReference type="PANTHER" id="PTHR10050">
    <property type="entry name" value="DOLICHYL-PHOSPHATE-MANNOSE--PROTEIN MANNOSYLTRANSFERASE"/>
    <property type="match status" value="1"/>
</dbReference>